<evidence type="ECO:0000256" key="3">
    <source>
        <dbReference type="ARBA" id="ARBA00022670"/>
    </source>
</evidence>
<proteinExistence type="inferred from homology"/>
<dbReference type="GO" id="GO:0005737">
    <property type="term" value="C:cytoplasm"/>
    <property type="evidence" value="ECO:0007669"/>
    <property type="project" value="InterPro"/>
</dbReference>
<dbReference type="GO" id="GO:0030145">
    <property type="term" value="F:manganese ion binding"/>
    <property type="evidence" value="ECO:0007669"/>
    <property type="project" value="InterPro"/>
</dbReference>
<evidence type="ECO:0000259" key="5">
    <source>
        <dbReference type="PROSITE" id="PS00631"/>
    </source>
</evidence>
<evidence type="ECO:0000313" key="6">
    <source>
        <dbReference type="EMBL" id="CAB4344823.1"/>
    </source>
</evidence>
<dbReference type="InterPro" id="IPR011356">
    <property type="entry name" value="Leucine_aapep/pepB"/>
</dbReference>
<gene>
    <name evidence="6" type="ORF">UFOPK3770_01340</name>
</gene>
<dbReference type="AlphaFoldDB" id="A0A6J5ZZK8"/>
<reference evidence="6" key="1">
    <citation type="submission" date="2020-05" db="EMBL/GenBank/DDBJ databases">
        <authorList>
            <person name="Chiriac C."/>
            <person name="Salcher M."/>
            <person name="Ghai R."/>
            <person name="Kavagutti S V."/>
        </authorList>
    </citation>
    <scope>NUCLEOTIDE SEQUENCE</scope>
</reference>
<feature type="domain" description="Cytosol aminopeptidase" evidence="5">
    <location>
        <begin position="51"/>
        <end position="58"/>
    </location>
</feature>
<keyword evidence="2" id="KW-0031">Aminopeptidase</keyword>
<dbReference type="PRINTS" id="PR00481">
    <property type="entry name" value="LAMNOPPTDASE"/>
</dbReference>
<evidence type="ECO:0000256" key="4">
    <source>
        <dbReference type="ARBA" id="ARBA00022801"/>
    </source>
</evidence>
<organism evidence="6">
    <name type="scientific">freshwater metagenome</name>
    <dbReference type="NCBI Taxonomy" id="449393"/>
    <lineage>
        <taxon>unclassified sequences</taxon>
        <taxon>metagenomes</taxon>
        <taxon>ecological metagenomes</taxon>
    </lineage>
</organism>
<dbReference type="SUPFAM" id="SSF53187">
    <property type="entry name" value="Zn-dependent exopeptidases"/>
    <property type="match status" value="1"/>
</dbReference>
<dbReference type="EMBL" id="CAESAJ010000208">
    <property type="protein sequence ID" value="CAB4344823.1"/>
    <property type="molecule type" value="Genomic_DNA"/>
</dbReference>
<dbReference type="PROSITE" id="PS00631">
    <property type="entry name" value="CYTOSOL_AP"/>
    <property type="match status" value="1"/>
</dbReference>
<sequence>MVATVRAISDLNLPISVTGWAAVAENMPGGNAQRPGDVITIYGGKTVEVLNTDAEGRLVMADVLVRAAEDKPDVMIDISTLTGACVVALGHRTAGVMGDAHIRDAVKASADRVGEEFWPLPMPEELRPQLESMVADIANVGPREGSTLSAAHFLKEFVKDGLPWAHLDIAGPAFHEQAPFGYTHKGAVGFGIRTMLAFVEDVMSEAIKLK</sequence>
<dbReference type="GO" id="GO:0006508">
    <property type="term" value="P:proteolysis"/>
    <property type="evidence" value="ECO:0007669"/>
    <property type="project" value="UniProtKB-KW"/>
</dbReference>
<dbReference type="PANTHER" id="PTHR11963">
    <property type="entry name" value="LEUCINE AMINOPEPTIDASE-RELATED"/>
    <property type="match status" value="1"/>
</dbReference>
<accession>A0A6J5ZZK8</accession>
<protein>
    <submittedName>
        <fullName evidence="6">Unannotated protein</fullName>
    </submittedName>
</protein>
<dbReference type="Pfam" id="PF00883">
    <property type="entry name" value="Peptidase_M17"/>
    <property type="match status" value="1"/>
</dbReference>
<evidence type="ECO:0000256" key="1">
    <source>
        <dbReference type="ARBA" id="ARBA00009528"/>
    </source>
</evidence>
<keyword evidence="3" id="KW-0645">Protease</keyword>
<dbReference type="InterPro" id="IPR000819">
    <property type="entry name" value="Peptidase_M17_C"/>
</dbReference>
<keyword evidence="4" id="KW-0378">Hydrolase</keyword>
<dbReference type="GO" id="GO:0070006">
    <property type="term" value="F:metalloaminopeptidase activity"/>
    <property type="evidence" value="ECO:0007669"/>
    <property type="project" value="InterPro"/>
</dbReference>
<comment type="similarity">
    <text evidence="1">Belongs to the peptidase M17 family.</text>
</comment>
<dbReference type="Gene3D" id="3.40.630.10">
    <property type="entry name" value="Zn peptidases"/>
    <property type="match status" value="1"/>
</dbReference>
<dbReference type="PANTHER" id="PTHR11963:SF23">
    <property type="entry name" value="CYTOSOL AMINOPEPTIDASE"/>
    <property type="match status" value="1"/>
</dbReference>
<evidence type="ECO:0000256" key="2">
    <source>
        <dbReference type="ARBA" id="ARBA00022438"/>
    </source>
</evidence>
<name>A0A6J5ZZK8_9ZZZZ</name>